<keyword evidence="5" id="KW-1185">Reference proteome</keyword>
<dbReference type="InterPro" id="IPR052937">
    <property type="entry name" value="Inner_membrane_protein"/>
</dbReference>
<dbReference type="PANTHER" id="PTHR42903">
    <property type="entry name" value="INNER MEMBRANE PROTEIN YCCF"/>
    <property type="match status" value="1"/>
</dbReference>
<evidence type="ECO:0000259" key="2">
    <source>
        <dbReference type="Pfam" id="PF03733"/>
    </source>
</evidence>
<dbReference type="RefSeq" id="WP_067557581.1">
    <property type="nucleotide sequence ID" value="NZ_CAJTBG010000017.1"/>
</dbReference>
<dbReference type="KEGG" id="fro:AALO17_16220"/>
<gene>
    <name evidence="3" type="ORF">AALO17_16220</name>
    <name evidence="4" type="ORF">BO223_09665</name>
</gene>
<name>A0A140DVS9_9FIRM</name>
<evidence type="ECO:0000256" key="1">
    <source>
        <dbReference type="SAM" id="Phobius"/>
    </source>
</evidence>
<dbReference type="AlphaFoldDB" id="A0A140DVS9"/>
<dbReference type="STRING" id="1702221.AALO17_16220"/>
<keyword evidence="1" id="KW-1133">Transmembrane helix</keyword>
<reference evidence="4 6" key="2">
    <citation type="submission" date="2016-11" db="EMBL/GenBank/DDBJ databases">
        <title>Description of two novel members of the family Erysipelotrichaceae: Ileibacterium lipovorans gen. nov., sp. nov. and Dubosiella newyorkensis, gen. nov., sp. nov.</title>
        <authorList>
            <person name="Cox L.M."/>
            <person name="Sohn J."/>
            <person name="Tyrrell K.L."/>
            <person name="Citron D.M."/>
            <person name="Lawson P.A."/>
            <person name="Patel N.B."/>
            <person name="Iizumi T."/>
            <person name="Perez-Perez G.I."/>
            <person name="Goldstein E.J."/>
            <person name="Blaser M.J."/>
        </authorList>
    </citation>
    <scope>NUCLEOTIDE SEQUENCE [LARGE SCALE GENOMIC DNA]</scope>
    <source>
        <strain evidence="4 6">NYU-BL-K8</strain>
    </source>
</reference>
<sequence length="122" mass="13164">MSSIANIFWFLFAGLWMALGWIFVGLVWCITIVGIPIGTECFKFASFVAFPFGKTIVYSGGGVSFLMNLLWLIFGGLEMALGNVLNGLALCVTIIGIPLGLQCFKFAKLALMPFGAQVVSAR</sequence>
<keyword evidence="1" id="KW-0812">Transmembrane</keyword>
<reference evidence="3 5" key="1">
    <citation type="journal article" date="2016" name="Gut Pathog.">
        <title>Whole genome sequencing of "Faecalibaculum rodentium" ALO17, isolated from C57BL/6J laboratory mouse feces.</title>
        <authorList>
            <person name="Lim S."/>
            <person name="Chang D.H."/>
            <person name="Ahn S."/>
            <person name="Kim B.C."/>
        </authorList>
    </citation>
    <scope>NUCLEOTIDE SEQUENCE [LARGE SCALE GENOMIC DNA]</scope>
    <source>
        <strain evidence="3 5">Alo17</strain>
    </source>
</reference>
<feature type="transmembrane region" description="Helical" evidence="1">
    <location>
        <begin position="6"/>
        <end position="35"/>
    </location>
</feature>
<dbReference type="NCBIfam" id="NF008740">
    <property type="entry name" value="PRK11770.1-2"/>
    <property type="match status" value="1"/>
</dbReference>
<dbReference type="InterPro" id="IPR005185">
    <property type="entry name" value="YccF"/>
</dbReference>
<feature type="transmembrane region" description="Helical" evidence="1">
    <location>
        <begin position="56"/>
        <end position="74"/>
    </location>
</feature>
<protein>
    <submittedName>
        <fullName evidence="3">Putative membrane protein</fullName>
    </submittedName>
</protein>
<evidence type="ECO:0000313" key="6">
    <source>
        <dbReference type="Proteomes" id="UP000186758"/>
    </source>
</evidence>
<feature type="transmembrane region" description="Helical" evidence="1">
    <location>
        <begin position="80"/>
        <end position="101"/>
    </location>
</feature>
<dbReference type="PIRSF" id="PIRSF028777">
    <property type="entry name" value="UCP028777"/>
    <property type="match status" value="1"/>
</dbReference>
<evidence type="ECO:0000313" key="5">
    <source>
        <dbReference type="Proteomes" id="UP000069771"/>
    </source>
</evidence>
<dbReference type="Proteomes" id="UP000069771">
    <property type="component" value="Chromosome"/>
</dbReference>
<dbReference type="OrthoDB" id="9790567at2"/>
<organism evidence="3 5">
    <name type="scientific">Faecalibaculum rodentium</name>
    <dbReference type="NCBI Taxonomy" id="1702221"/>
    <lineage>
        <taxon>Bacteria</taxon>
        <taxon>Bacillati</taxon>
        <taxon>Bacillota</taxon>
        <taxon>Erysipelotrichia</taxon>
        <taxon>Erysipelotrichales</taxon>
        <taxon>Erysipelotrichaceae</taxon>
        <taxon>Faecalibaculum</taxon>
    </lineage>
</organism>
<feature type="domain" description="Inner membrane component" evidence="2">
    <location>
        <begin position="66"/>
        <end position="115"/>
    </location>
</feature>
<accession>A0A140DVS9</accession>
<evidence type="ECO:0000313" key="4">
    <source>
        <dbReference type="EMBL" id="OLU44046.1"/>
    </source>
</evidence>
<dbReference type="Pfam" id="PF03733">
    <property type="entry name" value="YccF"/>
    <property type="match status" value="2"/>
</dbReference>
<dbReference type="InterPro" id="IPR031308">
    <property type="entry name" value="UCP028777"/>
</dbReference>
<dbReference type="Proteomes" id="UP000186758">
    <property type="component" value="Unassembled WGS sequence"/>
</dbReference>
<keyword evidence="1" id="KW-0472">Membrane</keyword>
<dbReference type="PANTHER" id="PTHR42903:SF1">
    <property type="entry name" value="INNER MEMBRANE PROTEIN YCCF"/>
    <property type="match status" value="1"/>
</dbReference>
<dbReference type="GeneID" id="78478295"/>
<proteinExistence type="predicted"/>
<evidence type="ECO:0000313" key="3">
    <source>
        <dbReference type="EMBL" id="AMK54756.1"/>
    </source>
</evidence>
<feature type="domain" description="Inner membrane component" evidence="2">
    <location>
        <begin position="4"/>
        <end position="54"/>
    </location>
</feature>
<dbReference type="GO" id="GO:0005886">
    <property type="term" value="C:plasma membrane"/>
    <property type="evidence" value="ECO:0007669"/>
    <property type="project" value="TreeGrafter"/>
</dbReference>
<dbReference type="EMBL" id="CP011391">
    <property type="protein sequence ID" value="AMK54756.1"/>
    <property type="molecule type" value="Genomic_DNA"/>
</dbReference>
<dbReference type="EMBL" id="MPJZ01000088">
    <property type="protein sequence ID" value="OLU44046.1"/>
    <property type="molecule type" value="Genomic_DNA"/>
</dbReference>